<comment type="cofactor">
    <cofactor evidence="1">
        <name>FAD</name>
        <dbReference type="ChEBI" id="CHEBI:57692"/>
    </cofactor>
</comment>
<dbReference type="Pfam" id="PF04777">
    <property type="entry name" value="Evr1_Alr"/>
    <property type="match status" value="1"/>
</dbReference>
<dbReference type="GO" id="GO:0050660">
    <property type="term" value="F:flavin adenine dinucleotide binding"/>
    <property type="evidence" value="ECO:0007669"/>
    <property type="project" value="TreeGrafter"/>
</dbReference>
<dbReference type="EMBL" id="MN740532">
    <property type="protein sequence ID" value="QHU31623.1"/>
    <property type="molecule type" value="Genomic_DNA"/>
</dbReference>
<dbReference type="InterPro" id="IPR039799">
    <property type="entry name" value="ALR/ERV"/>
</dbReference>
<evidence type="ECO:0000259" key="7">
    <source>
        <dbReference type="PROSITE" id="PS51324"/>
    </source>
</evidence>
<keyword evidence="6" id="KW-1015">Disulfide bond</keyword>
<evidence type="ECO:0000256" key="2">
    <source>
        <dbReference type="ARBA" id="ARBA00012512"/>
    </source>
</evidence>
<dbReference type="GO" id="GO:0016971">
    <property type="term" value="F:flavin-dependent sulfhydryl oxidase activity"/>
    <property type="evidence" value="ECO:0007669"/>
    <property type="project" value="InterPro"/>
</dbReference>
<keyword evidence="4" id="KW-0274">FAD</keyword>
<proteinExistence type="predicted"/>
<feature type="domain" description="ERV/ALR sulfhydryl oxidase" evidence="7">
    <location>
        <begin position="12"/>
        <end position="117"/>
    </location>
</feature>
<evidence type="ECO:0000256" key="3">
    <source>
        <dbReference type="ARBA" id="ARBA00022630"/>
    </source>
</evidence>
<dbReference type="AlphaFoldDB" id="A0A6C0LM49"/>
<keyword evidence="3" id="KW-0285">Flavoprotein</keyword>
<dbReference type="SUPFAM" id="SSF69000">
    <property type="entry name" value="FAD-dependent thiol oxidase"/>
    <property type="match status" value="1"/>
</dbReference>
<evidence type="ECO:0000256" key="6">
    <source>
        <dbReference type="ARBA" id="ARBA00023157"/>
    </source>
</evidence>
<evidence type="ECO:0000256" key="4">
    <source>
        <dbReference type="ARBA" id="ARBA00022827"/>
    </source>
</evidence>
<evidence type="ECO:0000313" key="8">
    <source>
        <dbReference type="EMBL" id="QHU31623.1"/>
    </source>
</evidence>
<organism evidence="8">
    <name type="scientific">viral metagenome</name>
    <dbReference type="NCBI Taxonomy" id="1070528"/>
    <lineage>
        <taxon>unclassified sequences</taxon>
        <taxon>metagenomes</taxon>
        <taxon>organismal metagenomes</taxon>
    </lineage>
</organism>
<dbReference type="Gene3D" id="1.20.120.310">
    <property type="entry name" value="ERV/ALR sulfhydryl oxidase domain"/>
    <property type="match status" value="1"/>
</dbReference>
<dbReference type="EC" id="1.8.3.2" evidence="2"/>
<sequence length="171" mass="19727">MVCTRCAKQTIDAPSIDDWGPTLWTILHGLAEQVGRNEDERQLWISLIEGLPKIVPCPECARHITVWLRTHPVVALRRIPMADFYNWVTGWVYDLHEDVNRRLGKPSFPRDSLKETYGSLDIQVKMESLKRFLEKLISISGTGMLSWKAWEGYVLRLLTLYSLLGRCPTCK</sequence>
<evidence type="ECO:0000256" key="1">
    <source>
        <dbReference type="ARBA" id="ARBA00001974"/>
    </source>
</evidence>
<dbReference type="InterPro" id="IPR036774">
    <property type="entry name" value="ERV/ALR_sulphydryl_oxid_sf"/>
</dbReference>
<accession>A0A6C0LM49</accession>
<reference evidence="8" key="1">
    <citation type="journal article" date="2020" name="Nature">
        <title>Giant virus diversity and host interactions through global metagenomics.</title>
        <authorList>
            <person name="Schulz F."/>
            <person name="Roux S."/>
            <person name="Paez-Espino D."/>
            <person name="Jungbluth S."/>
            <person name="Walsh D.A."/>
            <person name="Denef V.J."/>
            <person name="McMahon K.D."/>
            <person name="Konstantinidis K.T."/>
            <person name="Eloe-Fadrosh E.A."/>
            <person name="Kyrpides N.C."/>
            <person name="Woyke T."/>
        </authorList>
    </citation>
    <scope>NUCLEOTIDE SEQUENCE</scope>
    <source>
        <strain evidence="8">GVMAG-M-3300027963-41</strain>
    </source>
</reference>
<name>A0A6C0LM49_9ZZZZ</name>
<evidence type="ECO:0000256" key="5">
    <source>
        <dbReference type="ARBA" id="ARBA00023002"/>
    </source>
</evidence>
<dbReference type="PANTHER" id="PTHR12645:SF0">
    <property type="entry name" value="FAD-LINKED SULFHYDRYL OXIDASE ALR"/>
    <property type="match status" value="1"/>
</dbReference>
<keyword evidence="5" id="KW-0560">Oxidoreductase</keyword>
<dbReference type="PROSITE" id="PS51324">
    <property type="entry name" value="ERV_ALR"/>
    <property type="match status" value="1"/>
</dbReference>
<dbReference type="GO" id="GO:0005739">
    <property type="term" value="C:mitochondrion"/>
    <property type="evidence" value="ECO:0007669"/>
    <property type="project" value="TreeGrafter"/>
</dbReference>
<protein>
    <recommendedName>
        <fullName evidence="2">thiol oxidase</fullName>
        <ecNumber evidence="2">1.8.3.2</ecNumber>
    </recommendedName>
</protein>
<dbReference type="PANTHER" id="PTHR12645">
    <property type="entry name" value="ALR/ERV"/>
    <property type="match status" value="1"/>
</dbReference>
<dbReference type="InterPro" id="IPR017905">
    <property type="entry name" value="ERV/ALR_sulphydryl_oxidase"/>
</dbReference>